<dbReference type="GO" id="GO:0006508">
    <property type="term" value="P:proteolysis"/>
    <property type="evidence" value="ECO:0007669"/>
    <property type="project" value="UniProtKB-KW"/>
</dbReference>
<evidence type="ECO:0000256" key="4">
    <source>
        <dbReference type="ARBA" id="ARBA00022692"/>
    </source>
</evidence>
<gene>
    <name evidence="8" type="ORF">SAMN05421693_1204</name>
</gene>
<dbReference type="STRING" id="867345.SAMN05421693_1204"/>
<dbReference type="Proteomes" id="UP000199496">
    <property type="component" value="Unassembled WGS sequence"/>
</dbReference>
<feature type="transmembrane region" description="Helical" evidence="7">
    <location>
        <begin position="194"/>
        <end position="219"/>
    </location>
</feature>
<evidence type="ECO:0000313" key="9">
    <source>
        <dbReference type="Proteomes" id="UP000199496"/>
    </source>
</evidence>
<evidence type="ECO:0000256" key="3">
    <source>
        <dbReference type="ARBA" id="ARBA00022475"/>
    </source>
</evidence>
<protein>
    <submittedName>
        <fullName evidence="8">Modulator of FtsH protease</fullName>
    </submittedName>
</protein>
<organism evidence="8 9">
    <name type="scientific">Ectothiorhodospira magna</name>
    <dbReference type="NCBI Taxonomy" id="867345"/>
    <lineage>
        <taxon>Bacteria</taxon>
        <taxon>Pseudomonadati</taxon>
        <taxon>Pseudomonadota</taxon>
        <taxon>Gammaproteobacteria</taxon>
        <taxon>Chromatiales</taxon>
        <taxon>Ectothiorhodospiraceae</taxon>
        <taxon>Ectothiorhodospira</taxon>
    </lineage>
</organism>
<proteinExistence type="inferred from homology"/>
<keyword evidence="4 7" id="KW-0812">Transmembrane</keyword>
<dbReference type="OrthoDB" id="9813298at2"/>
<feature type="transmembrane region" description="Helical" evidence="7">
    <location>
        <begin position="108"/>
        <end position="129"/>
    </location>
</feature>
<keyword evidence="5 7" id="KW-1133">Transmembrane helix</keyword>
<evidence type="ECO:0000256" key="2">
    <source>
        <dbReference type="ARBA" id="ARBA00010350"/>
    </source>
</evidence>
<keyword evidence="3" id="KW-1003">Cell membrane</keyword>
<reference evidence="8 9" key="1">
    <citation type="submission" date="2016-10" db="EMBL/GenBank/DDBJ databases">
        <authorList>
            <person name="de Groot N.N."/>
        </authorList>
    </citation>
    <scope>NUCLEOTIDE SEQUENCE [LARGE SCALE GENOMIC DNA]</scope>
    <source>
        <strain evidence="8 9">B7-7</strain>
    </source>
</reference>
<keyword evidence="9" id="KW-1185">Reference proteome</keyword>
<evidence type="ECO:0000256" key="1">
    <source>
        <dbReference type="ARBA" id="ARBA00004651"/>
    </source>
</evidence>
<sequence>MSTEHVTAASRPAEGVLATNKVIRNTYMLLSMTLAFSAVMAFVAMAVGAQPVHWLFMLAFFIGFPFLINYLRNSIWSLPLVFVFTGVMGYILGPIIGMYLSLPNGPAVVGSALASTALVFVGLSAYALITRKDFSFLGGFVFVGFLVVLAAIIANIFLAMPALSLAISSAVVLLVSAAILWDTSRMVHDGEANYVVMTVSLYANIYVLFLHLMSLYAMLTGDN</sequence>
<comment type="similarity">
    <text evidence="2 7">Belongs to the BI1 family.</text>
</comment>
<feature type="transmembrane region" description="Helical" evidence="7">
    <location>
        <begin position="27"/>
        <end position="47"/>
    </location>
</feature>
<dbReference type="PANTHER" id="PTHR23291">
    <property type="entry name" value="BAX INHIBITOR-RELATED"/>
    <property type="match status" value="1"/>
</dbReference>
<evidence type="ECO:0000256" key="7">
    <source>
        <dbReference type="RuleBase" id="RU004379"/>
    </source>
</evidence>
<comment type="subcellular location">
    <subcellularLocation>
        <location evidence="1">Cell membrane</location>
        <topology evidence="1">Multi-pass membrane protein</topology>
    </subcellularLocation>
</comment>
<dbReference type="GO" id="GO:0008233">
    <property type="term" value="F:peptidase activity"/>
    <property type="evidence" value="ECO:0007669"/>
    <property type="project" value="UniProtKB-KW"/>
</dbReference>
<evidence type="ECO:0000256" key="5">
    <source>
        <dbReference type="ARBA" id="ARBA00022989"/>
    </source>
</evidence>
<name>A0A1H9E5F1_9GAMM</name>
<keyword evidence="8" id="KW-0378">Hydrolase</keyword>
<dbReference type="PANTHER" id="PTHR23291:SF115">
    <property type="entry name" value="MODULATOR OF FTSH PROTEASE YCCA"/>
    <property type="match status" value="1"/>
</dbReference>
<accession>A0A1H9E5F1</accession>
<feature type="transmembrane region" description="Helical" evidence="7">
    <location>
        <begin position="136"/>
        <end position="157"/>
    </location>
</feature>
<evidence type="ECO:0000256" key="6">
    <source>
        <dbReference type="ARBA" id="ARBA00023136"/>
    </source>
</evidence>
<dbReference type="RefSeq" id="WP_090207702.1">
    <property type="nucleotide sequence ID" value="NZ_FOFO01000020.1"/>
</dbReference>
<dbReference type="CDD" id="cd10433">
    <property type="entry name" value="YccA_like"/>
    <property type="match status" value="1"/>
</dbReference>
<dbReference type="AlphaFoldDB" id="A0A1H9E5F1"/>
<dbReference type="EMBL" id="FOFO01000020">
    <property type="protein sequence ID" value="SEQ20138.1"/>
    <property type="molecule type" value="Genomic_DNA"/>
</dbReference>
<keyword evidence="6 7" id="KW-0472">Membrane</keyword>
<feature type="transmembrane region" description="Helical" evidence="7">
    <location>
        <begin position="53"/>
        <end position="71"/>
    </location>
</feature>
<feature type="transmembrane region" description="Helical" evidence="7">
    <location>
        <begin position="163"/>
        <end position="182"/>
    </location>
</feature>
<dbReference type="Pfam" id="PF01027">
    <property type="entry name" value="Bax1-I"/>
    <property type="match status" value="1"/>
</dbReference>
<dbReference type="InterPro" id="IPR006214">
    <property type="entry name" value="Bax_inhibitor_1-related"/>
</dbReference>
<evidence type="ECO:0000313" key="8">
    <source>
        <dbReference type="EMBL" id="SEQ20138.1"/>
    </source>
</evidence>
<feature type="transmembrane region" description="Helical" evidence="7">
    <location>
        <begin position="78"/>
        <end position="102"/>
    </location>
</feature>
<keyword evidence="8" id="KW-0645">Protease</keyword>
<dbReference type="GO" id="GO:0005886">
    <property type="term" value="C:plasma membrane"/>
    <property type="evidence" value="ECO:0007669"/>
    <property type="project" value="UniProtKB-SubCell"/>
</dbReference>